<protein>
    <recommendedName>
        <fullName evidence="3">GDP-mannose 4,6-dehydratase</fullName>
        <ecNumber evidence="3">4.2.1.47</ecNumber>
    </recommendedName>
</protein>
<dbReference type="GO" id="GO:0008446">
    <property type="term" value="F:GDP-mannose 4,6-dehydratase activity"/>
    <property type="evidence" value="ECO:0007669"/>
    <property type="project" value="UniProtKB-EC"/>
</dbReference>
<dbReference type="GO" id="GO:0042351">
    <property type="term" value="P:'de novo' GDP-L-fucose biosynthetic process"/>
    <property type="evidence" value="ECO:0007669"/>
    <property type="project" value="TreeGrafter"/>
</dbReference>
<dbReference type="Gene3D" id="3.90.25.10">
    <property type="entry name" value="UDP-galactose 4-epimerase, domain 1"/>
    <property type="match status" value="1"/>
</dbReference>
<dbReference type="PANTHER" id="PTHR43715">
    <property type="entry name" value="GDP-MANNOSE 4,6-DEHYDRATASE"/>
    <property type="match status" value="1"/>
</dbReference>
<dbReference type="InterPro" id="IPR016040">
    <property type="entry name" value="NAD(P)-bd_dom"/>
</dbReference>
<dbReference type="FunFam" id="3.40.50.720:FF:000924">
    <property type="entry name" value="GDP-mannose 4,6 dehydratase"/>
    <property type="match status" value="1"/>
</dbReference>
<comment type="similarity">
    <text evidence="2">Belongs to the NAD(P)-dependent epimerase/dehydratase family. GDP-mannose 4,6-dehydratase subfamily.</text>
</comment>
<organism evidence="6">
    <name type="scientific">marine metagenome</name>
    <dbReference type="NCBI Taxonomy" id="408172"/>
    <lineage>
        <taxon>unclassified sequences</taxon>
        <taxon>metagenomes</taxon>
        <taxon>ecological metagenomes</taxon>
    </lineage>
</organism>
<evidence type="ECO:0000256" key="3">
    <source>
        <dbReference type="ARBA" id="ARBA00011989"/>
    </source>
</evidence>
<dbReference type="Gene3D" id="3.40.50.720">
    <property type="entry name" value="NAD(P)-binding Rossmann-like Domain"/>
    <property type="match status" value="1"/>
</dbReference>
<keyword evidence="4" id="KW-0456">Lyase</keyword>
<sequence length="345" mass="39660">MITGITGQDGAYLAKLLLEKGYKVFGGQRRSTSPKHWRLDEMGITDQIEFVELDVIDQANIRRAIEESQPDEVYNLAAQSFVWLSFKQPELATLIDAMGPLRILESIRQVNPKIKFYQASTSEMYGKVFETPQKETTKFWPRSPYGVAKLYAHHITINYREAYDMFACCGLLFNHESPHRGEDFVTRKISKGLAHWLQEGRPIVLGNLNAKRDWGHAEDFVRGMWQMLQHDKPDDYVLATGEIHTVKEFADMALDYKDIKHYWKDGQCFTDGNQLIITTDKKHLRPAEVDVLQGDASKAREVLGWEHKHNVESLMKEMVDADVGRFCSDHQSGVPRLWDAPENCI</sequence>
<reference evidence="6" key="1">
    <citation type="submission" date="2018-05" db="EMBL/GenBank/DDBJ databases">
        <authorList>
            <person name="Lanie J.A."/>
            <person name="Ng W.-L."/>
            <person name="Kazmierczak K.M."/>
            <person name="Andrzejewski T.M."/>
            <person name="Davidsen T.M."/>
            <person name="Wayne K.J."/>
            <person name="Tettelin H."/>
            <person name="Glass J.I."/>
            <person name="Rusch D."/>
            <person name="Podicherti R."/>
            <person name="Tsui H.-C.T."/>
            <person name="Winkler M.E."/>
        </authorList>
    </citation>
    <scope>NUCLEOTIDE SEQUENCE</scope>
</reference>
<dbReference type="Pfam" id="PF16363">
    <property type="entry name" value="GDP_Man_Dehyd"/>
    <property type="match status" value="1"/>
</dbReference>
<accession>A0A381YSY2</accession>
<name>A0A381YSY2_9ZZZZ</name>
<gene>
    <name evidence="6" type="ORF">METZ01_LOCUS132992</name>
</gene>
<dbReference type="EMBL" id="UINC01018986">
    <property type="protein sequence ID" value="SVA80138.1"/>
    <property type="molecule type" value="Genomic_DNA"/>
</dbReference>
<dbReference type="InterPro" id="IPR006368">
    <property type="entry name" value="GDP_Man_deHydtase"/>
</dbReference>
<dbReference type="PANTHER" id="PTHR43715:SF1">
    <property type="entry name" value="GDP-MANNOSE 4,6 DEHYDRATASE"/>
    <property type="match status" value="1"/>
</dbReference>
<evidence type="ECO:0000256" key="2">
    <source>
        <dbReference type="ARBA" id="ARBA00009263"/>
    </source>
</evidence>
<evidence type="ECO:0000256" key="1">
    <source>
        <dbReference type="ARBA" id="ARBA00001937"/>
    </source>
</evidence>
<evidence type="ECO:0000256" key="4">
    <source>
        <dbReference type="ARBA" id="ARBA00023239"/>
    </source>
</evidence>
<dbReference type="CDD" id="cd05260">
    <property type="entry name" value="GDP_MD_SDR_e"/>
    <property type="match status" value="1"/>
</dbReference>
<evidence type="ECO:0000313" key="6">
    <source>
        <dbReference type="EMBL" id="SVA80138.1"/>
    </source>
</evidence>
<feature type="domain" description="NAD(P)-binding" evidence="5">
    <location>
        <begin position="1"/>
        <end position="318"/>
    </location>
</feature>
<dbReference type="AlphaFoldDB" id="A0A381YSY2"/>
<proteinExistence type="inferred from homology"/>
<dbReference type="EC" id="4.2.1.47" evidence="3"/>
<evidence type="ECO:0000259" key="5">
    <source>
        <dbReference type="Pfam" id="PF16363"/>
    </source>
</evidence>
<comment type="cofactor">
    <cofactor evidence="1">
        <name>NADP(+)</name>
        <dbReference type="ChEBI" id="CHEBI:58349"/>
    </cofactor>
</comment>
<dbReference type="SUPFAM" id="SSF51735">
    <property type="entry name" value="NAD(P)-binding Rossmann-fold domains"/>
    <property type="match status" value="1"/>
</dbReference>
<dbReference type="InterPro" id="IPR036291">
    <property type="entry name" value="NAD(P)-bd_dom_sf"/>
</dbReference>